<evidence type="ECO:0000256" key="4">
    <source>
        <dbReference type="ARBA" id="ARBA00022989"/>
    </source>
</evidence>
<dbReference type="GO" id="GO:0000139">
    <property type="term" value="C:Golgi membrane"/>
    <property type="evidence" value="ECO:0007669"/>
    <property type="project" value="UniProtKB-SubCell"/>
</dbReference>
<keyword evidence="3 6" id="KW-0812">Transmembrane</keyword>
<comment type="similarity">
    <text evidence="2 6">Belongs to the YIP1 family.</text>
</comment>
<keyword evidence="4 6" id="KW-1133">Transmembrane helix</keyword>
<keyword evidence="9" id="KW-1185">Reference proteome</keyword>
<dbReference type="OMA" id="GYTGQFF"/>
<feature type="transmembrane region" description="Helical" evidence="6">
    <location>
        <begin position="86"/>
        <end position="104"/>
    </location>
</feature>
<organism evidence="8 9">
    <name type="scientific">Ichthyophthirius multifiliis</name>
    <name type="common">White spot disease agent</name>
    <name type="synonym">Ich</name>
    <dbReference type="NCBI Taxonomy" id="5932"/>
    <lineage>
        <taxon>Eukaryota</taxon>
        <taxon>Sar</taxon>
        <taxon>Alveolata</taxon>
        <taxon>Ciliophora</taxon>
        <taxon>Intramacronucleata</taxon>
        <taxon>Oligohymenophorea</taxon>
        <taxon>Hymenostomatida</taxon>
        <taxon>Ophryoglenina</taxon>
        <taxon>Ichthyophthirius</taxon>
    </lineage>
</organism>
<comment type="subcellular location">
    <subcellularLocation>
        <location evidence="6">Golgi apparatus membrane</location>
        <topology evidence="6">Multi-pass membrane protein</topology>
    </subcellularLocation>
    <subcellularLocation>
        <location evidence="1">Membrane</location>
        <topology evidence="1">Multi-pass membrane protein</topology>
    </subcellularLocation>
</comment>
<evidence type="ECO:0000313" key="8">
    <source>
        <dbReference type="EMBL" id="EGR33339.1"/>
    </source>
</evidence>
<evidence type="ECO:0000256" key="6">
    <source>
        <dbReference type="RuleBase" id="RU361264"/>
    </source>
</evidence>
<dbReference type="GO" id="GO:0006888">
    <property type="term" value="P:endoplasmic reticulum to Golgi vesicle-mediated transport"/>
    <property type="evidence" value="ECO:0007669"/>
    <property type="project" value="InterPro"/>
</dbReference>
<evidence type="ECO:0000259" key="7">
    <source>
        <dbReference type="Pfam" id="PF04893"/>
    </source>
</evidence>
<feature type="transmembrane region" description="Helical" evidence="6">
    <location>
        <begin position="141"/>
        <end position="161"/>
    </location>
</feature>
<feature type="transmembrane region" description="Helical" evidence="6">
    <location>
        <begin position="199"/>
        <end position="216"/>
    </location>
</feature>
<protein>
    <recommendedName>
        <fullName evidence="6">Protein YIPF</fullName>
    </recommendedName>
</protein>
<evidence type="ECO:0000256" key="1">
    <source>
        <dbReference type="ARBA" id="ARBA00004141"/>
    </source>
</evidence>
<dbReference type="AlphaFoldDB" id="G0QN67"/>
<dbReference type="FunCoup" id="G0QN67">
    <property type="interactions" value="218"/>
</dbReference>
<evidence type="ECO:0000256" key="2">
    <source>
        <dbReference type="ARBA" id="ARBA00010596"/>
    </source>
</evidence>
<dbReference type="eggNOG" id="KOG3103">
    <property type="taxonomic scope" value="Eukaryota"/>
</dbReference>
<gene>
    <name evidence="8" type="ORF">IMG5_055840</name>
</gene>
<dbReference type="GeneID" id="14909519"/>
<dbReference type="PANTHER" id="PTHR21236:SF2">
    <property type="entry name" value="PROTEIN YIPF"/>
    <property type="match status" value="1"/>
</dbReference>
<dbReference type="Pfam" id="PF04893">
    <property type="entry name" value="Yip1"/>
    <property type="match status" value="1"/>
</dbReference>
<dbReference type="InterPro" id="IPR006977">
    <property type="entry name" value="Yip1_dom"/>
</dbReference>
<dbReference type="RefSeq" id="XP_004037325.1">
    <property type="nucleotide sequence ID" value="XM_004037277.1"/>
</dbReference>
<sequence length="217" mass="25111">MDDQLHQNQRTQTRNNVNQFIPQQQQQYQQQYQQKTLSFDPNNIDPDNEPPLLEDLGIDLQSIKQRILIVLKIKQCDKQYLEDTDLAGPILFGFILGFLLMLSGKLHFGYIYGFGISGTIGIYCIMNFLSRNAQIDLYTTLSILGYCIIPLIFLSLFNIFISLQNLFGTIFAILTILWCTSSASNFFVEMIQQDHIKYLVAYPTLLFYSIFVMLTIF</sequence>
<name>G0QN67_ICHMU</name>
<dbReference type="Proteomes" id="UP000008983">
    <property type="component" value="Unassembled WGS sequence"/>
</dbReference>
<dbReference type="InterPro" id="IPR045231">
    <property type="entry name" value="Yip1/4-like"/>
</dbReference>
<feature type="domain" description="Yip1" evidence="7">
    <location>
        <begin position="83"/>
        <end position="213"/>
    </location>
</feature>
<dbReference type="InParanoid" id="G0QN67"/>
<feature type="transmembrane region" description="Helical" evidence="6">
    <location>
        <begin position="167"/>
        <end position="187"/>
    </location>
</feature>
<accession>G0QN67</accession>
<keyword evidence="5 6" id="KW-0472">Membrane</keyword>
<evidence type="ECO:0000313" key="9">
    <source>
        <dbReference type="Proteomes" id="UP000008983"/>
    </source>
</evidence>
<dbReference type="STRING" id="857967.G0QN67"/>
<dbReference type="GO" id="GO:0048280">
    <property type="term" value="P:vesicle fusion with Golgi apparatus"/>
    <property type="evidence" value="ECO:0007669"/>
    <property type="project" value="TreeGrafter"/>
</dbReference>
<dbReference type="GO" id="GO:0005802">
    <property type="term" value="C:trans-Golgi network"/>
    <property type="evidence" value="ECO:0007669"/>
    <property type="project" value="TreeGrafter"/>
</dbReference>
<evidence type="ECO:0000256" key="5">
    <source>
        <dbReference type="ARBA" id="ARBA00023136"/>
    </source>
</evidence>
<feature type="transmembrane region" description="Helical" evidence="6">
    <location>
        <begin position="110"/>
        <end position="129"/>
    </location>
</feature>
<proteinExistence type="inferred from homology"/>
<reference evidence="8 9" key="1">
    <citation type="submission" date="2011-07" db="EMBL/GenBank/DDBJ databases">
        <authorList>
            <person name="Coyne R."/>
            <person name="Brami D."/>
            <person name="Johnson J."/>
            <person name="Hostetler J."/>
            <person name="Hannick L."/>
            <person name="Clark T."/>
            <person name="Cassidy-Hanley D."/>
            <person name="Inman J."/>
        </authorList>
    </citation>
    <scope>NUCLEOTIDE SEQUENCE [LARGE SCALE GENOMIC DNA]</scope>
    <source>
        <strain evidence="8 9">G5</strain>
    </source>
</reference>
<dbReference type="OrthoDB" id="440385at2759"/>
<evidence type="ECO:0000256" key="3">
    <source>
        <dbReference type="ARBA" id="ARBA00022692"/>
    </source>
</evidence>
<dbReference type="EMBL" id="GL983467">
    <property type="protein sequence ID" value="EGR33339.1"/>
    <property type="molecule type" value="Genomic_DNA"/>
</dbReference>
<dbReference type="PANTHER" id="PTHR21236">
    <property type="entry name" value="GOLGI MEMBRANE PROTEIN YIP1"/>
    <property type="match status" value="1"/>
</dbReference>